<evidence type="ECO:0000313" key="2">
    <source>
        <dbReference type="EMBL" id="RMT23732.1"/>
    </source>
</evidence>
<dbReference type="GO" id="GO:0043041">
    <property type="term" value="P:amino acid activation for nonribosomal peptide biosynthetic process"/>
    <property type="evidence" value="ECO:0007669"/>
    <property type="project" value="TreeGrafter"/>
</dbReference>
<dbReference type="PROSITE" id="PS00455">
    <property type="entry name" value="AMP_BINDING"/>
    <property type="match status" value="1"/>
</dbReference>
<dbReference type="GO" id="GO:0005829">
    <property type="term" value="C:cytosol"/>
    <property type="evidence" value="ECO:0007669"/>
    <property type="project" value="TreeGrafter"/>
</dbReference>
<gene>
    <name evidence="2" type="ORF">ALP52_04131</name>
</gene>
<dbReference type="Gene3D" id="3.40.50.980">
    <property type="match status" value="2"/>
</dbReference>
<dbReference type="Proteomes" id="UP000276194">
    <property type="component" value="Unassembled WGS sequence"/>
</dbReference>
<proteinExistence type="predicted"/>
<dbReference type="SUPFAM" id="SSF56801">
    <property type="entry name" value="Acetyl-CoA synthetase-like"/>
    <property type="match status" value="1"/>
</dbReference>
<sequence length="373" mass="40002">MMSSHKEGMVRHPATLLSRFAEQVRRNPEALAVIDQRVRLTYAQLASASERIARGVLAQGAGRGDALALCMPRGWQWVATIMAALKVGAVVVPLDRASPLRRRELMLEDGGCVGLVTPGQDSDAVSTLRGWHISVEALLDYPDHPPQPVPDDFAELSFLFYTSGTTGTPKAVEVGERGLLRLARADSYIEIRAGDRFACLSNPAFDACNFELWAPLLNGGCCVIVADADLLDARRLAAVLETQQVDNLFMTVSLFNTLSADAPGCFASLRQLLIGGEQVSAAAVRAWYQANPDSRCRIFNAYGPTECTTFALCHPIARDFTGDTVPIGRPLSDTGVRVLNPEQRPVAVGEAGELYLSGSGVARGGTGLPPSSH</sequence>
<protein>
    <submittedName>
        <fullName evidence="2">Non-ribosomal peptide synthetase/polyketide synthetase</fullName>
    </submittedName>
</protein>
<dbReference type="PANTHER" id="PTHR45527">
    <property type="entry name" value="NONRIBOSOMAL PEPTIDE SYNTHETASE"/>
    <property type="match status" value="1"/>
</dbReference>
<dbReference type="GO" id="GO:0031177">
    <property type="term" value="F:phosphopantetheine binding"/>
    <property type="evidence" value="ECO:0007669"/>
    <property type="project" value="TreeGrafter"/>
</dbReference>
<organism evidence="2 3">
    <name type="scientific">Pseudomonas amygdali pv. mori</name>
    <dbReference type="NCBI Taxonomy" id="34065"/>
    <lineage>
        <taxon>Bacteria</taxon>
        <taxon>Pseudomonadati</taxon>
        <taxon>Pseudomonadota</taxon>
        <taxon>Gammaproteobacteria</taxon>
        <taxon>Pseudomonadales</taxon>
        <taxon>Pseudomonadaceae</taxon>
        <taxon>Pseudomonas</taxon>
        <taxon>Pseudomonas amygdali</taxon>
    </lineage>
</organism>
<evidence type="ECO:0000313" key="3">
    <source>
        <dbReference type="Proteomes" id="UP000276194"/>
    </source>
</evidence>
<evidence type="ECO:0000259" key="1">
    <source>
        <dbReference type="Pfam" id="PF00501"/>
    </source>
</evidence>
<reference evidence="2 3" key="1">
    <citation type="submission" date="2018-08" db="EMBL/GenBank/DDBJ databases">
        <title>Recombination of ecologically and evolutionarily significant loci maintains genetic cohesion in the Pseudomonas syringae species complex.</title>
        <authorList>
            <person name="Dillon M."/>
            <person name="Thakur S."/>
            <person name="Almeida R.N.D."/>
            <person name="Weir B.S."/>
            <person name="Guttman D.S."/>
        </authorList>
    </citation>
    <scope>NUCLEOTIDE SEQUENCE [LARGE SCALE GENOMIC DNA]</scope>
    <source>
        <strain evidence="2 3">ICMP 6941</strain>
    </source>
</reference>
<feature type="domain" description="AMP-dependent synthetase/ligase" evidence="1">
    <location>
        <begin position="20"/>
        <end position="364"/>
    </location>
</feature>
<dbReference type="InterPro" id="IPR000873">
    <property type="entry name" value="AMP-dep_synth/lig_dom"/>
</dbReference>
<accession>A0A3M5JL79</accession>
<dbReference type="GO" id="GO:0009366">
    <property type="term" value="C:enterobactin synthetase complex"/>
    <property type="evidence" value="ECO:0007669"/>
    <property type="project" value="TreeGrafter"/>
</dbReference>
<comment type="caution">
    <text evidence="2">The sequence shown here is derived from an EMBL/GenBank/DDBJ whole genome shotgun (WGS) entry which is preliminary data.</text>
</comment>
<dbReference type="EMBL" id="RBTD01000124">
    <property type="protein sequence ID" value="RMT23732.1"/>
    <property type="molecule type" value="Genomic_DNA"/>
</dbReference>
<dbReference type="PANTHER" id="PTHR45527:SF1">
    <property type="entry name" value="FATTY ACID SYNTHASE"/>
    <property type="match status" value="1"/>
</dbReference>
<dbReference type="Gene3D" id="2.30.38.10">
    <property type="entry name" value="Luciferase, Domain 3"/>
    <property type="match status" value="1"/>
</dbReference>
<dbReference type="GO" id="GO:0009239">
    <property type="term" value="P:enterobactin biosynthetic process"/>
    <property type="evidence" value="ECO:0007669"/>
    <property type="project" value="TreeGrafter"/>
</dbReference>
<dbReference type="GO" id="GO:0047527">
    <property type="term" value="F:2,3-dihydroxybenzoate-serine ligase activity"/>
    <property type="evidence" value="ECO:0007669"/>
    <property type="project" value="TreeGrafter"/>
</dbReference>
<dbReference type="InterPro" id="IPR020845">
    <property type="entry name" value="AMP-binding_CS"/>
</dbReference>
<dbReference type="AlphaFoldDB" id="A0A3M5JL79"/>
<dbReference type="Pfam" id="PF00501">
    <property type="entry name" value="AMP-binding"/>
    <property type="match status" value="1"/>
</dbReference>
<name>A0A3M5JL79_PSEA0</name>